<reference evidence="3 4" key="1">
    <citation type="submission" date="2015-02" db="EMBL/GenBank/DDBJ databases">
        <title>Single-cell genomics of uncultivated deep-branching MTB reveals a conserved set of magnetosome genes.</title>
        <authorList>
            <person name="Kolinko S."/>
            <person name="Richter M."/>
            <person name="Glockner F.O."/>
            <person name="Brachmann A."/>
            <person name="Schuler D."/>
        </authorList>
    </citation>
    <scope>NUCLEOTIDE SEQUENCE [LARGE SCALE GENOMIC DNA]</scope>
    <source>
        <strain evidence="3">TM-1</strain>
    </source>
</reference>
<gene>
    <name evidence="3" type="ORF">MBAV_005915</name>
</gene>
<dbReference type="PATRIC" id="fig|29290.4.peg.7823"/>
<sequence length="378" mass="41102">MGICAKDWPCWSTEPGFKVFGETFMFCKIATKQGINDVFCGLCACPHRVTGVRVLLTLVLIAVIATMCFSNVAYAATVANDFNGDGKSDILLHNTNTGDIYMWFMNGFAIANGGFAVGNLASDWQIKAVSDFNGDGKSDILFHNTNTGDIYMYIMDGATIANWGPVFTGLPSDWQIKAVSDFNGDGKSDILFYNTNTGDISMWLMDGVAVTSSEFVTKGLPAEWQIRTASDFNGDGKSDILFYNTNTDAIYMWLMDGIAVTSSGFVTTGLPSNWLLRATSDFNGDGKGDILLQDDNTGAIYIWFMNGIAIASGGFAFNRSIDSEWQIKATSDFNGDGKSDVLFYRTNTGDIYIYLMNGITAANGGFVTTGLALQWQIK</sequence>
<name>A0A0F3GJ95_9BACT</name>
<feature type="transmembrane region" description="Helical" evidence="2">
    <location>
        <begin position="54"/>
        <end position="80"/>
    </location>
</feature>
<dbReference type="Pfam" id="PF13517">
    <property type="entry name" value="FG-GAP_3"/>
    <property type="match status" value="1"/>
</dbReference>
<keyword evidence="2" id="KW-0472">Membrane</keyword>
<protein>
    <submittedName>
        <fullName evidence="3">FG-GAP repeat-containing protein</fullName>
    </submittedName>
</protein>
<feature type="transmembrane region" description="Helical" evidence="2">
    <location>
        <begin position="351"/>
        <end position="373"/>
    </location>
</feature>
<dbReference type="InterPro" id="IPR013517">
    <property type="entry name" value="FG-GAP"/>
</dbReference>
<dbReference type="Gene3D" id="2.40.128.340">
    <property type="match status" value="3"/>
</dbReference>
<keyword evidence="2" id="KW-0812">Transmembrane</keyword>
<accession>A0A0F3GJ95</accession>
<proteinExistence type="predicted"/>
<dbReference type="Proteomes" id="UP000033423">
    <property type="component" value="Unassembled WGS sequence"/>
</dbReference>
<keyword evidence="4" id="KW-1185">Reference proteome</keyword>
<evidence type="ECO:0000256" key="2">
    <source>
        <dbReference type="SAM" id="Phobius"/>
    </source>
</evidence>
<dbReference type="InterPro" id="IPR028994">
    <property type="entry name" value="Integrin_alpha_N"/>
</dbReference>
<feature type="transmembrane region" description="Helical" evidence="2">
    <location>
        <begin position="100"/>
        <end position="121"/>
    </location>
</feature>
<comment type="caution">
    <text evidence="3">The sequence shown here is derived from an EMBL/GenBank/DDBJ whole genome shotgun (WGS) entry which is preliminary data.</text>
</comment>
<dbReference type="SUPFAM" id="SSF69318">
    <property type="entry name" value="Integrin alpha N-terminal domain"/>
    <property type="match status" value="1"/>
</dbReference>
<keyword evidence="2" id="KW-1133">Transmembrane helix</keyword>
<evidence type="ECO:0000256" key="1">
    <source>
        <dbReference type="ARBA" id="ARBA00022729"/>
    </source>
</evidence>
<keyword evidence="1" id="KW-0732">Signal</keyword>
<feature type="transmembrane region" description="Helical" evidence="2">
    <location>
        <begin position="300"/>
        <end position="317"/>
    </location>
</feature>
<dbReference type="AlphaFoldDB" id="A0A0F3GJ95"/>
<evidence type="ECO:0000313" key="3">
    <source>
        <dbReference type="EMBL" id="KJU81892.1"/>
    </source>
</evidence>
<evidence type="ECO:0000313" key="4">
    <source>
        <dbReference type="Proteomes" id="UP000033423"/>
    </source>
</evidence>
<dbReference type="PANTHER" id="PTHR46580:SF2">
    <property type="entry name" value="MAM DOMAIN-CONTAINING PROTEIN"/>
    <property type="match status" value="1"/>
</dbReference>
<dbReference type="PANTHER" id="PTHR46580">
    <property type="entry name" value="SENSOR KINASE-RELATED"/>
    <property type="match status" value="1"/>
</dbReference>
<organism evidence="3 4">
    <name type="scientific">Candidatus Magnetobacterium bavaricum</name>
    <dbReference type="NCBI Taxonomy" id="29290"/>
    <lineage>
        <taxon>Bacteria</taxon>
        <taxon>Pseudomonadati</taxon>
        <taxon>Nitrospirota</taxon>
        <taxon>Thermodesulfovibrionia</taxon>
        <taxon>Thermodesulfovibrionales</taxon>
        <taxon>Candidatus Magnetobacteriaceae</taxon>
        <taxon>Candidatus Magnetobacterium</taxon>
    </lineage>
</organism>
<dbReference type="EMBL" id="LACI01002514">
    <property type="protein sequence ID" value="KJU81892.1"/>
    <property type="molecule type" value="Genomic_DNA"/>
</dbReference>